<dbReference type="PIRSF" id="PIRSF006386">
    <property type="entry name" value="HCCAis_GSTk"/>
    <property type="match status" value="1"/>
</dbReference>
<name>A0AAY4B470_9TELE</name>
<reference evidence="7" key="2">
    <citation type="submission" date="2025-08" db="UniProtKB">
        <authorList>
            <consortium name="Ensembl"/>
        </authorList>
    </citation>
    <scope>IDENTIFICATION</scope>
</reference>
<organism evidence="7 8">
    <name type="scientific">Denticeps clupeoides</name>
    <name type="common">denticle herring</name>
    <dbReference type="NCBI Taxonomy" id="299321"/>
    <lineage>
        <taxon>Eukaryota</taxon>
        <taxon>Metazoa</taxon>
        <taxon>Chordata</taxon>
        <taxon>Craniata</taxon>
        <taxon>Vertebrata</taxon>
        <taxon>Euteleostomi</taxon>
        <taxon>Actinopterygii</taxon>
        <taxon>Neopterygii</taxon>
        <taxon>Teleostei</taxon>
        <taxon>Clupei</taxon>
        <taxon>Clupeiformes</taxon>
        <taxon>Denticipitoidei</taxon>
        <taxon>Denticipitidae</taxon>
        <taxon>Denticeps</taxon>
    </lineage>
</organism>
<keyword evidence="2 4" id="KW-0808">Transferase</keyword>
<dbReference type="Proteomes" id="UP000694580">
    <property type="component" value="Chromosome 4"/>
</dbReference>
<dbReference type="PANTHER" id="PTHR42943:SF2">
    <property type="entry name" value="GLUTATHIONE S-TRANSFERASE KAPPA 1"/>
    <property type="match status" value="1"/>
</dbReference>
<dbReference type="GO" id="GO:0004602">
    <property type="term" value="F:glutathione peroxidase activity"/>
    <property type="evidence" value="ECO:0007669"/>
    <property type="project" value="TreeGrafter"/>
</dbReference>
<evidence type="ECO:0000256" key="5">
    <source>
        <dbReference type="PIRSR" id="PIRSR006386-1"/>
    </source>
</evidence>
<dbReference type="InterPro" id="IPR051924">
    <property type="entry name" value="GST_Kappa/NadH"/>
</dbReference>
<dbReference type="InterPro" id="IPR036249">
    <property type="entry name" value="Thioredoxin-like_sf"/>
</dbReference>
<keyword evidence="8" id="KW-1185">Reference proteome</keyword>
<evidence type="ECO:0000256" key="1">
    <source>
        <dbReference type="ARBA" id="ARBA00006494"/>
    </source>
</evidence>
<dbReference type="EC" id="2.5.1.18" evidence="4"/>
<comment type="catalytic activity">
    <reaction evidence="3 4">
        <text>RX + glutathione = an S-substituted glutathione + a halide anion + H(+)</text>
        <dbReference type="Rhea" id="RHEA:16437"/>
        <dbReference type="ChEBI" id="CHEBI:15378"/>
        <dbReference type="ChEBI" id="CHEBI:16042"/>
        <dbReference type="ChEBI" id="CHEBI:17792"/>
        <dbReference type="ChEBI" id="CHEBI:57925"/>
        <dbReference type="ChEBI" id="CHEBI:90779"/>
        <dbReference type="EC" id="2.5.1.18"/>
    </reaction>
</comment>
<protein>
    <recommendedName>
        <fullName evidence="4">Glutathione S-transferase kappa</fullName>
        <ecNumber evidence="4">2.5.1.18</ecNumber>
    </recommendedName>
</protein>
<dbReference type="AlphaFoldDB" id="A0AAY4B470"/>
<evidence type="ECO:0000256" key="2">
    <source>
        <dbReference type="ARBA" id="ARBA00022679"/>
    </source>
</evidence>
<sequence>MIMSRGSRKLVELFYDVVSPYSWLGFEVLRRYTDVWNINLKLRPAFLGGVYKGSGNRSPDNVPSKYLYMRTDLARLSAYFDVPMASPADPSMRFLTAVAERELGGDCRLEQISRELWMRIWSRDQDISQLASLSEAGLKLGLPGSEVEELVKLATSQSVKDKLKATTEEAVQYGVMFSRILHLYLLLIT</sequence>
<dbReference type="GO" id="GO:0005777">
    <property type="term" value="C:peroxisome"/>
    <property type="evidence" value="ECO:0007669"/>
    <property type="project" value="TreeGrafter"/>
</dbReference>
<evidence type="ECO:0000256" key="4">
    <source>
        <dbReference type="PIRNR" id="PIRNR006386"/>
    </source>
</evidence>
<gene>
    <name evidence="7" type="primary">GSTK1</name>
</gene>
<dbReference type="InterPro" id="IPR014440">
    <property type="entry name" value="HCCAis_GSTk"/>
</dbReference>
<evidence type="ECO:0000259" key="6">
    <source>
        <dbReference type="Pfam" id="PF01323"/>
    </source>
</evidence>
<dbReference type="PANTHER" id="PTHR42943">
    <property type="entry name" value="GLUTATHIONE S-TRANSFERASE KAPPA"/>
    <property type="match status" value="1"/>
</dbReference>
<dbReference type="GO" id="GO:0006749">
    <property type="term" value="P:glutathione metabolic process"/>
    <property type="evidence" value="ECO:0007669"/>
    <property type="project" value="TreeGrafter"/>
</dbReference>
<dbReference type="GO" id="GO:0005739">
    <property type="term" value="C:mitochondrion"/>
    <property type="evidence" value="ECO:0007669"/>
    <property type="project" value="TreeGrafter"/>
</dbReference>
<accession>A0AAY4B470</accession>
<reference evidence="7 8" key="1">
    <citation type="submission" date="2020-06" db="EMBL/GenBank/DDBJ databases">
        <authorList>
            <consortium name="Wellcome Sanger Institute Data Sharing"/>
        </authorList>
    </citation>
    <scope>NUCLEOTIDE SEQUENCE [LARGE SCALE GENOMIC DNA]</scope>
</reference>
<evidence type="ECO:0000256" key="3">
    <source>
        <dbReference type="ARBA" id="ARBA00047960"/>
    </source>
</evidence>
<dbReference type="SUPFAM" id="SSF52833">
    <property type="entry name" value="Thioredoxin-like"/>
    <property type="match status" value="1"/>
</dbReference>
<dbReference type="Ensembl" id="ENSDCDT00010016424.1">
    <property type="protein sequence ID" value="ENSDCDP00010015550.1"/>
    <property type="gene ID" value="ENSDCDG00010007082.1"/>
</dbReference>
<dbReference type="FunFam" id="3.40.30.10:FF:000096">
    <property type="entry name" value="Glutathione S-transferase kappa"/>
    <property type="match status" value="1"/>
</dbReference>
<feature type="domain" description="DSBA-like thioredoxin" evidence="6">
    <location>
        <begin position="11"/>
        <end position="175"/>
    </location>
</feature>
<evidence type="ECO:0000313" key="7">
    <source>
        <dbReference type="Ensembl" id="ENSDCDP00010015550.1"/>
    </source>
</evidence>
<dbReference type="Pfam" id="PF01323">
    <property type="entry name" value="DSBA"/>
    <property type="match status" value="1"/>
</dbReference>
<dbReference type="GO" id="GO:0004364">
    <property type="term" value="F:glutathione transferase activity"/>
    <property type="evidence" value="ECO:0007669"/>
    <property type="project" value="UniProtKB-UniRule"/>
</dbReference>
<proteinExistence type="inferred from homology"/>
<comment type="similarity">
    <text evidence="1 4">Belongs to the GST superfamily. Kappa family.</text>
</comment>
<reference evidence="7" key="3">
    <citation type="submission" date="2025-09" db="UniProtKB">
        <authorList>
            <consortium name="Ensembl"/>
        </authorList>
    </citation>
    <scope>IDENTIFICATION</scope>
</reference>
<dbReference type="InterPro" id="IPR001853">
    <property type="entry name" value="DSBA-like_thioredoxin_dom"/>
</dbReference>
<feature type="active site" description="Nucleophile" evidence="5">
    <location>
        <position position="19"/>
    </location>
</feature>
<evidence type="ECO:0000313" key="8">
    <source>
        <dbReference type="Proteomes" id="UP000694580"/>
    </source>
</evidence>
<dbReference type="GeneTree" id="ENSGT00440000033697"/>
<dbReference type="Gene3D" id="3.40.30.10">
    <property type="entry name" value="Glutaredoxin"/>
    <property type="match status" value="1"/>
</dbReference>